<evidence type="ECO:0000313" key="2">
    <source>
        <dbReference type="Proteomes" id="UP000003571"/>
    </source>
</evidence>
<comment type="caution">
    <text evidence="1">The sequence shown here is derived from an EMBL/GenBank/DDBJ whole genome shotgun (WGS) entry which is preliminary data.</text>
</comment>
<sequence>MSFKNGAPQSAGKRLFAVFSFVCGVFFFSCGLDEVISVAEPTKTNNDPNYSGVDFSKWYCSFVTEERGNSDTKGFSGTDIYYKIYNSSSALESQRSSILSVNTTSNGTASTTKMIETYSYQPLGLSSGSPESPFIPDDGKNRSVVFRAKTYSGNENYAGDNMEQFRACVIIDGQVLSSGDGVPLVPFRNGSTKSFDFFDDNGDDSDSDVKPAEGDSDFYYSSSSSADDTYYVQFFAVGVAFDEATLSNTYSLVLDLGSVPIIKGS</sequence>
<dbReference type="EMBL" id="AGRW01000034">
    <property type="protein sequence ID" value="EIC02766.1"/>
    <property type="molecule type" value="Genomic_DNA"/>
</dbReference>
<evidence type="ECO:0008006" key="3">
    <source>
        <dbReference type="Google" id="ProtNLM"/>
    </source>
</evidence>
<organism evidence="1 2">
    <name type="scientific">Treponema saccharophilum DSM 2985</name>
    <dbReference type="NCBI Taxonomy" id="907348"/>
    <lineage>
        <taxon>Bacteria</taxon>
        <taxon>Pseudomonadati</taxon>
        <taxon>Spirochaetota</taxon>
        <taxon>Spirochaetia</taxon>
        <taxon>Spirochaetales</taxon>
        <taxon>Treponemataceae</taxon>
        <taxon>Treponema</taxon>
    </lineage>
</organism>
<dbReference type="PATRIC" id="fig|907348.3.peg.524"/>
<gene>
    <name evidence="1" type="ORF">TresaDRAFT_2261</name>
</gene>
<protein>
    <recommendedName>
        <fullName evidence="3">Lipoprotein</fullName>
    </recommendedName>
</protein>
<dbReference type="eggNOG" id="ENOG5031CUB">
    <property type="taxonomic scope" value="Bacteria"/>
</dbReference>
<accession>H7EI87</accession>
<dbReference type="STRING" id="907348.TresaDRAFT_2261"/>
<dbReference type="AlphaFoldDB" id="H7EI87"/>
<dbReference type="Proteomes" id="UP000003571">
    <property type="component" value="Unassembled WGS sequence"/>
</dbReference>
<reference evidence="1 2" key="1">
    <citation type="submission" date="2011-09" db="EMBL/GenBank/DDBJ databases">
        <title>The draft genome of Treponema saccharophilum DSM 2985.</title>
        <authorList>
            <consortium name="US DOE Joint Genome Institute (JGI-PGF)"/>
            <person name="Lucas S."/>
            <person name="Copeland A."/>
            <person name="Lapidus A."/>
            <person name="Glavina del Rio T."/>
            <person name="Dalin E."/>
            <person name="Tice H."/>
            <person name="Bruce D."/>
            <person name="Goodwin L."/>
            <person name="Pitluck S."/>
            <person name="Peters L."/>
            <person name="Kyrpides N."/>
            <person name="Mavromatis K."/>
            <person name="Ivanova N."/>
            <person name="Markowitz V."/>
            <person name="Cheng J.-F."/>
            <person name="Hugenholtz P."/>
            <person name="Woyke T."/>
            <person name="Wu D."/>
            <person name="Gronow S."/>
            <person name="Wellnitz S."/>
            <person name="Brambilla E."/>
            <person name="Klenk H.-P."/>
            <person name="Eisen J.A."/>
        </authorList>
    </citation>
    <scope>NUCLEOTIDE SEQUENCE [LARGE SCALE GENOMIC DNA]</scope>
    <source>
        <strain evidence="1 2">DSM 2985</strain>
    </source>
</reference>
<keyword evidence="2" id="KW-1185">Reference proteome</keyword>
<dbReference type="PROSITE" id="PS51257">
    <property type="entry name" value="PROKAR_LIPOPROTEIN"/>
    <property type="match status" value="1"/>
</dbReference>
<dbReference type="OrthoDB" id="361618at2"/>
<proteinExistence type="predicted"/>
<name>H7EI87_9SPIR</name>
<evidence type="ECO:0000313" key="1">
    <source>
        <dbReference type="EMBL" id="EIC02766.1"/>
    </source>
</evidence>
<dbReference type="RefSeq" id="WP_002702576.1">
    <property type="nucleotide sequence ID" value="NZ_AGRW01000034.1"/>
</dbReference>